<reference evidence="2" key="2">
    <citation type="journal article" date="2015" name="Data Brief">
        <title>Shoot transcriptome of the giant reed, Arundo donax.</title>
        <authorList>
            <person name="Barrero R.A."/>
            <person name="Guerrero F.D."/>
            <person name="Moolhuijzen P."/>
            <person name="Goolsby J.A."/>
            <person name="Tidwell J."/>
            <person name="Bellgard S.E."/>
            <person name="Bellgard M.I."/>
        </authorList>
    </citation>
    <scope>NUCLEOTIDE SEQUENCE</scope>
    <source>
        <tissue evidence="2">Shoot tissue taken approximately 20 cm above the soil surface</tissue>
    </source>
</reference>
<evidence type="ECO:0000313" key="2">
    <source>
        <dbReference type="EMBL" id="JAD46504.1"/>
    </source>
</evidence>
<feature type="region of interest" description="Disordered" evidence="1">
    <location>
        <begin position="1"/>
        <end position="23"/>
    </location>
</feature>
<proteinExistence type="predicted"/>
<sequence>MTTSKQTSPLMEAVADPSKVRHC</sequence>
<accession>A0A0A9A4D1</accession>
<reference evidence="2" key="1">
    <citation type="submission" date="2014-09" db="EMBL/GenBank/DDBJ databases">
        <authorList>
            <person name="Magalhaes I.L.F."/>
            <person name="Oliveira U."/>
            <person name="Santos F.R."/>
            <person name="Vidigal T.H.D.A."/>
            <person name="Brescovit A.D."/>
            <person name="Santos A.J."/>
        </authorList>
    </citation>
    <scope>NUCLEOTIDE SEQUENCE</scope>
    <source>
        <tissue evidence="2">Shoot tissue taken approximately 20 cm above the soil surface</tissue>
    </source>
</reference>
<evidence type="ECO:0000256" key="1">
    <source>
        <dbReference type="SAM" id="MobiDB-lite"/>
    </source>
</evidence>
<dbReference type="AlphaFoldDB" id="A0A0A9A4D1"/>
<organism evidence="2">
    <name type="scientific">Arundo donax</name>
    <name type="common">Giant reed</name>
    <name type="synonym">Donax arundinaceus</name>
    <dbReference type="NCBI Taxonomy" id="35708"/>
    <lineage>
        <taxon>Eukaryota</taxon>
        <taxon>Viridiplantae</taxon>
        <taxon>Streptophyta</taxon>
        <taxon>Embryophyta</taxon>
        <taxon>Tracheophyta</taxon>
        <taxon>Spermatophyta</taxon>
        <taxon>Magnoliopsida</taxon>
        <taxon>Liliopsida</taxon>
        <taxon>Poales</taxon>
        <taxon>Poaceae</taxon>
        <taxon>PACMAD clade</taxon>
        <taxon>Arundinoideae</taxon>
        <taxon>Arundineae</taxon>
        <taxon>Arundo</taxon>
    </lineage>
</organism>
<name>A0A0A9A4D1_ARUDO</name>
<dbReference type="EMBL" id="GBRH01251391">
    <property type="protein sequence ID" value="JAD46504.1"/>
    <property type="molecule type" value="Transcribed_RNA"/>
</dbReference>
<protein>
    <submittedName>
        <fullName evidence="2">Uncharacterized protein</fullName>
    </submittedName>
</protein>